<comment type="cofactor">
    <cofactor evidence="1 9">
        <name>pyridoxal 5'-phosphate</name>
        <dbReference type="ChEBI" id="CHEBI:597326"/>
    </cofactor>
</comment>
<evidence type="ECO:0000256" key="10">
    <source>
        <dbReference type="SAM" id="MobiDB-lite"/>
    </source>
</evidence>
<feature type="modified residue" description="N6-(pyridoxal phosphate)lysine" evidence="8">
    <location>
        <position position="209"/>
    </location>
</feature>
<dbReference type="GO" id="GO:0019346">
    <property type="term" value="P:transsulfuration"/>
    <property type="evidence" value="ECO:0007669"/>
    <property type="project" value="InterPro"/>
</dbReference>
<dbReference type="InterPro" id="IPR000277">
    <property type="entry name" value="Cys/Met-Metab_PyrdxlP-dep_enz"/>
</dbReference>
<keyword evidence="3 8" id="KW-0663">Pyridoxal phosphate</keyword>
<evidence type="ECO:0000256" key="1">
    <source>
        <dbReference type="ARBA" id="ARBA00001933"/>
    </source>
</evidence>
<dbReference type="GO" id="GO:0047804">
    <property type="term" value="F:cysteine-S-conjugate beta-lyase activity"/>
    <property type="evidence" value="ECO:0007669"/>
    <property type="project" value="UniProtKB-EC"/>
</dbReference>
<evidence type="ECO:0000256" key="6">
    <source>
        <dbReference type="ARBA" id="ARBA00047517"/>
    </source>
</evidence>
<evidence type="ECO:0000313" key="12">
    <source>
        <dbReference type="Proteomes" id="UP000244081"/>
    </source>
</evidence>
<dbReference type="PANTHER" id="PTHR43500:SF1">
    <property type="entry name" value="CYSTATHIONINE BETA-LYASE-RELATED"/>
    <property type="match status" value="1"/>
</dbReference>
<comment type="caution">
    <text evidence="11">The sequence shown here is derived from an EMBL/GenBank/DDBJ whole genome shotgun (WGS) entry which is preliminary data.</text>
</comment>
<dbReference type="SUPFAM" id="SSF53383">
    <property type="entry name" value="PLP-dependent transferases"/>
    <property type="match status" value="1"/>
</dbReference>
<dbReference type="Pfam" id="PF01053">
    <property type="entry name" value="Cys_Met_Meta_PP"/>
    <property type="match status" value="1"/>
</dbReference>
<feature type="compositionally biased region" description="Basic and acidic residues" evidence="10">
    <location>
        <begin position="1"/>
        <end position="10"/>
    </location>
</feature>
<dbReference type="RefSeq" id="WP_107989845.1">
    <property type="nucleotide sequence ID" value="NZ_QAYG01000003.1"/>
</dbReference>
<dbReference type="InterPro" id="IPR015422">
    <property type="entry name" value="PyrdxlP-dep_Trfase_small"/>
</dbReference>
<comment type="similarity">
    <text evidence="2 9">Belongs to the trans-sulfuration enzymes family.</text>
</comment>
<name>A0A2T5VBB0_9HYPH</name>
<reference evidence="11 12" key="1">
    <citation type="submission" date="2018-04" db="EMBL/GenBank/DDBJ databases">
        <title>Genomic Encyclopedia of Archaeal and Bacterial Type Strains, Phase II (KMG-II): from individual species to whole genera.</title>
        <authorList>
            <person name="Goeker M."/>
        </authorList>
    </citation>
    <scope>NUCLEOTIDE SEQUENCE [LARGE SCALE GENOMIC DNA]</scope>
    <source>
        <strain evidence="11 12">DSM 23382</strain>
    </source>
</reference>
<comment type="catalytic activity">
    <reaction evidence="6">
        <text>L,L-cystathionine + H2O = L-homocysteine + pyruvate + NH4(+)</text>
        <dbReference type="Rhea" id="RHEA:13965"/>
        <dbReference type="ChEBI" id="CHEBI:15361"/>
        <dbReference type="ChEBI" id="CHEBI:15377"/>
        <dbReference type="ChEBI" id="CHEBI:28938"/>
        <dbReference type="ChEBI" id="CHEBI:58161"/>
        <dbReference type="ChEBI" id="CHEBI:58199"/>
    </reaction>
</comment>
<comment type="pathway">
    <text evidence="5">Amino-acid biosynthesis; L-methionine biosynthesis via de novo pathway; L-homocysteine from L-cystathionine: step 1/1.</text>
</comment>
<keyword evidence="4 11" id="KW-0456">Lyase</keyword>
<dbReference type="Gene3D" id="3.40.640.10">
    <property type="entry name" value="Type I PLP-dependent aspartate aminotransferase-like (Major domain)"/>
    <property type="match status" value="1"/>
</dbReference>
<dbReference type="InterPro" id="IPR015421">
    <property type="entry name" value="PyrdxlP-dep_Trfase_major"/>
</dbReference>
<dbReference type="OrthoDB" id="9790858at2"/>
<organism evidence="11 12">
    <name type="scientific">Breoghania corrubedonensis</name>
    <dbReference type="NCBI Taxonomy" id="665038"/>
    <lineage>
        <taxon>Bacteria</taxon>
        <taxon>Pseudomonadati</taxon>
        <taxon>Pseudomonadota</taxon>
        <taxon>Alphaproteobacteria</taxon>
        <taxon>Hyphomicrobiales</taxon>
        <taxon>Stappiaceae</taxon>
        <taxon>Breoghania</taxon>
    </lineage>
</organism>
<dbReference type="PIRSF" id="PIRSF001434">
    <property type="entry name" value="CGS"/>
    <property type="match status" value="1"/>
</dbReference>
<comment type="catalytic activity">
    <reaction evidence="7">
        <text>an S-substituted L-cysteine + H2O = a thiol + pyruvate + NH4(+)</text>
        <dbReference type="Rhea" id="RHEA:18121"/>
        <dbReference type="ChEBI" id="CHEBI:15361"/>
        <dbReference type="ChEBI" id="CHEBI:15377"/>
        <dbReference type="ChEBI" id="CHEBI:28938"/>
        <dbReference type="ChEBI" id="CHEBI:29256"/>
        <dbReference type="ChEBI" id="CHEBI:58717"/>
        <dbReference type="EC" id="4.4.1.13"/>
    </reaction>
</comment>
<dbReference type="PROSITE" id="PS00868">
    <property type="entry name" value="CYS_MET_METAB_PP"/>
    <property type="match status" value="1"/>
</dbReference>
<dbReference type="Gene3D" id="3.90.1150.10">
    <property type="entry name" value="Aspartate Aminotransferase, domain 1"/>
    <property type="match status" value="1"/>
</dbReference>
<dbReference type="GO" id="GO:0019450">
    <property type="term" value="P:L-cysteine catabolic process to pyruvate"/>
    <property type="evidence" value="ECO:0007669"/>
    <property type="project" value="TreeGrafter"/>
</dbReference>
<evidence type="ECO:0000256" key="2">
    <source>
        <dbReference type="ARBA" id="ARBA00009077"/>
    </source>
</evidence>
<evidence type="ECO:0000256" key="9">
    <source>
        <dbReference type="RuleBase" id="RU362118"/>
    </source>
</evidence>
<dbReference type="FunFam" id="3.40.640.10:FF:000046">
    <property type="entry name" value="Cystathionine gamma-lyase"/>
    <property type="match status" value="1"/>
</dbReference>
<dbReference type="NCBIfam" id="TIGR01324">
    <property type="entry name" value="cysta_beta_ly_B"/>
    <property type="match status" value="1"/>
</dbReference>
<proteinExistence type="inferred from homology"/>
<evidence type="ECO:0000256" key="4">
    <source>
        <dbReference type="ARBA" id="ARBA00023239"/>
    </source>
</evidence>
<evidence type="ECO:0000256" key="8">
    <source>
        <dbReference type="PIRSR" id="PIRSR001434-2"/>
    </source>
</evidence>
<gene>
    <name evidence="11" type="ORF">C8N35_103209</name>
</gene>
<evidence type="ECO:0000256" key="3">
    <source>
        <dbReference type="ARBA" id="ARBA00022898"/>
    </source>
</evidence>
<dbReference type="InterPro" id="IPR006233">
    <property type="entry name" value="Cys_b_lyase_bac"/>
</dbReference>
<dbReference type="InterPro" id="IPR054542">
    <property type="entry name" value="Cys_met_metab_PP"/>
</dbReference>
<evidence type="ECO:0000256" key="5">
    <source>
        <dbReference type="ARBA" id="ARBA00046315"/>
    </source>
</evidence>
<evidence type="ECO:0000313" key="11">
    <source>
        <dbReference type="EMBL" id="PTW61027.1"/>
    </source>
</evidence>
<evidence type="ECO:0000256" key="7">
    <source>
        <dbReference type="ARBA" id="ARBA00047625"/>
    </source>
</evidence>
<dbReference type="InterPro" id="IPR015424">
    <property type="entry name" value="PyrdxlP-dep_Trfase"/>
</dbReference>
<dbReference type="AlphaFoldDB" id="A0A2T5VBB0"/>
<sequence>MTKKKPDTTTHPDTLLAHIGRHPQDNHGFVNPPVIHASTVLFPDIETMIEGGQRYTYARRGTPTSDALEEAVSALEGAAGTRLAPSGLAAIAVALQSCLSAGDHLLVADSVYGPCRNFCNSVLNRFGVSVSYYDPLDLDALEAAFRPETRAVFTEAPGSLTFEMQDIPAIAEMAHKRDAIVLNDNTWASPLYFKPIEHGVDLSIQAGTKYIVGHSDVMLGTVAASERAWKALEKTHGDMGMCAGPDDIYLALRGLRTMGVRLERHMKNALEVAGWLSGREEVAQVFYPALPGAPGHEIWKRDFAGASGLFSVELAPASDDAVKAFINALEIFGLGYSWGGFESLLTWPRPKAIRTATSWDAAGPLLRLHIGLEDPADLIADLEGGFAAFNAART</sequence>
<feature type="region of interest" description="Disordered" evidence="10">
    <location>
        <begin position="1"/>
        <end position="23"/>
    </location>
</feature>
<dbReference type="GO" id="GO:0030170">
    <property type="term" value="F:pyridoxal phosphate binding"/>
    <property type="evidence" value="ECO:0007669"/>
    <property type="project" value="InterPro"/>
</dbReference>
<dbReference type="EMBL" id="QAYG01000003">
    <property type="protein sequence ID" value="PTW61027.1"/>
    <property type="molecule type" value="Genomic_DNA"/>
</dbReference>
<dbReference type="PANTHER" id="PTHR43500">
    <property type="entry name" value="CYSTATHIONINE BETA-LYASE-RELATED"/>
    <property type="match status" value="1"/>
</dbReference>
<accession>A0A2T5VBB0</accession>
<dbReference type="CDD" id="cd00614">
    <property type="entry name" value="CGS_like"/>
    <property type="match status" value="1"/>
</dbReference>
<protein>
    <submittedName>
        <fullName evidence="11">Cystathionine beta-lyase</fullName>
    </submittedName>
</protein>
<dbReference type="Proteomes" id="UP000244081">
    <property type="component" value="Unassembled WGS sequence"/>
</dbReference>
<keyword evidence="12" id="KW-1185">Reference proteome</keyword>